<dbReference type="EMBL" id="LN854081">
    <property type="protein sequence ID" value="CRY97434.1"/>
    <property type="molecule type" value="Genomic_DNA"/>
</dbReference>
<organism evidence="1">
    <name type="scientific">uncultured prokaryote</name>
    <dbReference type="NCBI Taxonomy" id="198431"/>
    <lineage>
        <taxon>unclassified sequences</taxon>
        <taxon>environmental samples</taxon>
    </lineage>
</organism>
<reference evidence="1" key="1">
    <citation type="submission" date="2015-06" db="EMBL/GenBank/DDBJ databases">
        <authorList>
            <person name="Joergensen T."/>
        </authorList>
    </citation>
    <scope>NUCLEOTIDE SEQUENCE</scope>
    <source>
        <strain evidence="1">RGFK1550</strain>
    </source>
</reference>
<name>A0A0H5Q7R6_9ZZZZ</name>
<proteinExistence type="predicted"/>
<dbReference type="AlphaFoldDB" id="A0A0H5Q7R6"/>
<reference evidence="1" key="2">
    <citation type="submission" date="2015-07" db="EMBL/GenBank/DDBJ databases">
        <title>Plasmids, circular viruses and viroids from rat gut.</title>
        <authorList>
            <person name="Jorgensen T.J."/>
            <person name="Hansen M.A."/>
            <person name="Xu Z."/>
            <person name="Tabak M.A."/>
            <person name="Sorensen S.J."/>
            <person name="Hansen L.H."/>
        </authorList>
    </citation>
    <scope>NUCLEOTIDE SEQUENCE</scope>
    <source>
        <strain evidence="1">RGFK1550</strain>
    </source>
</reference>
<protein>
    <submittedName>
        <fullName evidence="1">Uncharacterized protein</fullName>
    </submittedName>
</protein>
<evidence type="ECO:0000313" key="1">
    <source>
        <dbReference type="EMBL" id="CRY97434.1"/>
    </source>
</evidence>
<sequence length="186" mass="19662">MATIQRHKVIWTGVAGSPWYSTFHVADEGNDVQDVSDAIEQWCFDVSNNIYSEITMTHPAEVELIDGATGEITGTIQGNQSITQGVGGVNALPFSTQMVVNMRTAVYVSGRRVQGRFNVPGLTEAANTNSAWDVAVTADVLAAFNTLNAALVPPGLMVLSVKAAAAVPVSAMGVSPTQGVLRSRRD</sequence>
<accession>A0A0H5Q7R6</accession>